<gene>
    <name evidence="1" type="ORF">SAMN05444336_101937</name>
</gene>
<dbReference type="Pfam" id="PF04364">
    <property type="entry name" value="DNA_pol3_chi"/>
    <property type="match status" value="1"/>
</dbReference>
<dbReference type="GO" id="GO:0003677">
    <property type="term" value="F:DNA binding"/>
    <property type="evidence" value="ECO:0007669"/>
    <property type="project" value="InterPro"/>
</dbReference>
<organism evidence="1 2">
    <name type="scientific">Albimonas donghaensis</name>
    <dbReference type="NCBI Taxonomy" id="356660"/>
    <lineage>
        <taxon>Bacteria</taxon>
        <taxon>Pseudomonadati</taxon>
        <taxon>Pseudomonadota</taxon>
        <taxon>Alphaproteobacteria</taxon>
        <taxon>Rhodobacterales</taxon>
        <taxon>Paracoccaceae</taxon>
        <taxon>Albimonas</taxon>
    </lineage>
</organism>
<evidence type="ECO:0000313" key="2">
    <source>
        <dbReference type="Proteomes" id="UP000199118"/>
    </source>
</evidence>
<dbReference type="EMBL" id="FNMZ01000001">
    <property type="protein sequence ID" value="SDW40912.1"/>
    <property type="molecule type" value="Genomic_DNA"/>
</dbReference>
<dbReference type="PANTHER" id="PTHR38767">
    <property type="entry name" value="DNA POLYMERASE III SUBUNIT CHI"/>
    <property type="match status" value="1"/>
</dbReference>
<proteinExistence type="predicted"/>
<dbReference type="OrthoDB" id="9795973at2"/>
<sequence length="153" mass="16339">MAEAWFYHLTDGSLEQTAPDLIEKCLGRGWRVLARCGSGAAVAAVDRMLWTYREESFLPHGTAGDGDPAGQPVYITAGPEAPNGAAVLMLIAGASAAPEEMKGFERVMVIFDGADPQRLDQARGLWKQTVAGGITAQYWAQDGGRWVKKATSG</sequence>
<accession>A0A1H2TAI6</accession>
<dbReference type="AlphaFoldDB" id="A0A1H2TAI6"/>
<evidence type="ECO:0000313" key="1">
    <source>
        <dbReference type="EMBL" id="SDW40912.1"/>
    </source>
</evidence>
<protein>
    <submittedName>
        <fullName evidence="1">DNA polymerase III, chi subunit</fullName>
    </submittedName>
</protein>
<name>A0A1H2TAI6_9RHOB</name>
<dbReference type="SUPFAM" id="SSF102400">
    <property type="entry name" value="DNA polymerase III chi subunit"/>
    <property type="match status" value="1"/>
</dbReference>
<dbReference type="RefSeq" id="WP_092679928.1">
    <property type="nucleotide sequence ID" value="NZ_FNMZ01000001.1"/>
</dbReference>
<dbReference type="InterPro" id="IPR036768">
    <property type="entry name" value="PolIII_chi_sf"/>
</dbReference>
<keyword evidence="2" id="KW-1185">Reference proteome</keyword>
<reference evidence="1 2" key="1">
    <citation type="submission" date="2016-10" db="EMBL/GenBank/DDBJ databases">
        <authorList>
            <person name="de Groot N.N."/>
        </authorList>
    </citation>
    <scope>NUCLEOTIDE SEQUENCE [LARGE SCALE GENOMIC DNA]</scope>
    <source>
        <strain evidence="1 2">DSM 17890</strain>
    </source>
</reference>
<dbReference type="GO" id="GO:0006260">
    <property type="term" value="P:DNA replication"/>
    <property type="evidence" value="ECO:0007669"/>
    <property type="project" value="InterPro"/>
</dbReference>
<dbReference type="GO" id="GO:0003887">
    <property type="term" value="F:DNA-directed DNA polymerase activity"/>
    <property type="evidence" value="ECO:0007669"/>
    <property type="project" value="InterPro"/>
</dbReference>
<dbReference type="STRING" id="356660.SAMN05444336_101937"/>
<dbReference type="Gene3D" id="3.40.50.10110">
    <property type="entry name" value="DNA polymerase III subunit chi"/>
    <property type="match status" value="1"/>
</dbReference>
<dbReference type="Proteomes" id="UP000199118">
    <property type="component" value="Unassembled WGS sequence"/>
</dbReference>
<dbReference type="PANTHER" id="PTHR38767:SF1">
    <property type="entry name" value="DNA POLYMERASE III SUBUNIT CHI"/>
    <property type="match status" value="1"/>
</dbReference>
<dbReference type="NCBIfam" id="NF004347">
    <property type="entry name" value="PRK05728.1-4"/>
    <property type="match status" value="1"/>
</dbReference>
<dbReference type="GO" id="GO:0032298">
    <property type="term" value="P:positive regulation of DNA-templated DNA replication initiation"/>
    <property type="evidence" value="ECO:0007669"/>
    <property type="project" value="TreeGrafter"/>
</dbReference>
<dbReference type="InterPro" id="IPR007459">
    <property type="entry name" value="DNA_pol3_chi"/>
</dbReference>